<evidence type="ECO:0000256" key="1">
    <source>
        <dbReference type="ARBA" id="ARBA00000073"/>
    </source>
</evidence>
<evidence type="ECO:0000313" key="6">
    <source>
        <dbReference type="EMBL" id="SHE37359.1"/>
    </source>
</evidence>
<dbReference type="GO" id="GO:0003723">
    <property type="term" value="F:RNA binding"/>
    <property type="evidence" value="ECO:0007669"/>
    <property type="project" value="InterPro"/>
</dbReference>
<comment type="catalytic activity">
    <reaction evidence="1 4">
        <text>a uridine in RNA = a pseudouridine in RNA</text>
        <dbReference type="Rhea" id="RHEA:48348"/>
        <dbReference type="Rhea" id="RHEA-COMP:12068"/>
        <dbReference type="Rhea" id="RHEA-COMP:12069"/>
        <dbReference type="ChEBI" id="CHEBI:65314"/>
        <dbReference type="ChEBI" id="CHEBI:65315"/>
    </reaction>
</comment>
<dbReference type="STRING" id="1122155.SAMN02745158_00333"/>
<dbReference type="NCBIfam" id="TIGR00005">
    <property type="entry name" value="rluA_subfam"/>
    <property type="match status" value="1"/>
</dbReference>
<dbReference type="AlphaFoldDB" id="A0A1M4SYT2"/>
<name>A0A1M4SYT2_9CLOT</name>
<dbReference type="GO" id="GO:0000455">
    <property type="term" value="P:enzyme-directed rRNA pseudouridine synthesis"/>
    <property type="evidence" value="ECO:0007669"/>
    <property type="project" value="TreeGrafter"/>
</dbReference>
<dbReference type="Gene3D" id="3.30.2350.10">
    <property type="entry name" value="Pseudouridine synthase"/>
    <property type="match status" value="1"/>
</dbReference>
<dbReference type="InterPro" id="IPR006145">
    <property type="entry name" value="PsdUridine_synth_RsuA/RluA"/>
</dbReference>
<dbReference type="PROSITE" id="PS01129">
    <property type="entry name" value="PSI_RLU"/>
    <property type="match status" value="1"/>
</dbReference>
<dbReference type="InterPro" id="IPR006225">
    <property type="entry name" value="PsdUridine_synth_RluC/D"/>
</dbReference>
<evidence type="ECO:0000256" key="4">
    <source>
        <dbReference type="RuleBase" id="RU362028"/>
    </source>
</evidence>
<dbReference type="EC" id="5.4.99.-" evidence="4"/>
<reference evidence="6 7" key="1">
    <citation type="submission" date="2016-11" db="EMBL/GenBank/DDBJ databases">
        <authorList>
            <person name="Jaros S."/>
            <person name="Januszkiewicz K."/>
            <person name="Wedrychowicz H."/>
        </authorList>
    </citation>
    <scope>NUCLEOTIDE SEQUENCE [LARGE SCALE GENOMIC DNA]</scope>
    <source>
        <strain evidence="6 7">DSM 17459</strain>
    </source>
</reference>
<feature type="active site" evidence="3">
    <location>
        <position position="136"/>
    </location>
</feature>
<feature type="domain" description="Pseudouridine synthase RsuA/RluA-like" evidence="5">
    <location>
        <begin position="89"/>
        <end position="244"/>
    </location>
</feature>
<dbReference type="PANTHER" id="PTHR21600">
    <property type="entry name" value="MITOCHONDRIAL RNA PSEUDOURIDINE SYNTHASE"/>
    <property type="match status" value="1"/>
</dbReference>
<comment type="function">
    <text evidence="4">Responsible for synthesis of pseudouridine from uracil.</text>
</comment>
<protein>
    <recommendedName>
        <fullName evidence="4">Pseudouridine synthase</fullName>
        <ecNumber evidence="4">5.4.99.-</ecNumber>
    </recommendedName>
</protein>
<dbReference type="Pfam" id="PF00849">
    <property type="entry name" value="PseudoU_synth_2"/>
    <property type="match status" value="1"/>
</dbReference>
<dbReference type="CDD" id="cd02869">
    <property type="entry name" value="PseudoU_synth_RluA_like"/>
    <property type="match status" value="1"/>
</dbReference>
<dbReference type="InterPro" id="IPR020103">
    <property type="entry name" value="PsdUridine_synth_cat_dom_sf"/>
</dbReference>
<dbReference type="GO" id="GO:0140098">
    <property type="term" value="F:catalytic activity, acting on RNA"/>
    <property type="evidence" value="ECO:0007669"/>
    <property type="project" value="UniProtKB-ARBA"/>
</dbReference>
<dbReference type="OrthoDB" id="9807829at2"/>
<comment type="similarity">
    <text evidence="2 4">Belongs to the pseudouridine synthase RluA family.</text>
</comment>
<dbReference type="InterPro" id="IPR050188">
    <property type="entry name" value="RluA_PseudoU_synthase"/>
</dbReference>
<gene>
    <name evidence="6" type="ORF">SAMN02745158_00333</name>
</gene>
<dbReference type="SUPFAM" id="SSF55120">
    <property type="entry name" value="Pseudouridine synthase"/>
    <property type="match status" value="1"/>
</dbReference>
<organism evidence="6 7">
    <name type="scientific">Lactonifactor longoviformis DSM 17459</name>
    <dbReference type="NCBI Taxonomy" id="1122155"/>
    <lineage>
        <taxon>Bacteria</taxon>
        <taxon>Bacillati</taxon>
        <taxon>Bacillota</taxon>
        <taxon>Clostridia</taxon>
        <taxon>Eubacteriales</taxon>
        <taxon>Clostridiaceae</taxon>
        <taxon>Lactonifactor</taxon>
    </lineage>
</organism>
<sequence length="303" mass="34858">MKRTFTYSITAEDEGTDVGSYLRKLGYSRHILVHLKKTQNGILVNGQWAYVRTVLREGDVLSVYLAPEDSSPNIRPVYMPLSIVYEDEDILIVHKEADTPIHPSLNNYDNTLANGIAYYYQQQGETFVYRCINRLDRDTTGLLIIAKHMLSAAVLSQMMLNRQIHRTYRAVVSGIPPEEGTIDAPIARKEGSAIERQIDFHSGERAVTHFRRIASVVTDTGDSYSLVELQLDTGRTHQIRVHMKYLGYPLIGDYLYNPDYRKIKRQALHSYRLEFEHPVTRQRLTFTDDIPEDMKRILTASSY</sequence>
<proteinExistence type="inferred from homology"/>
<evidence type="ECO:0000313" key="7">
    <source>
        <dbReference type="Proteomes" id="UP000184245"/>
    </source>
</evidence>
<dbReference type="Proteomes" id="UP000184245">
    <property type="component" value="Unassembled WGS sequence"/>
</dbReference>
<dbReference type="GO" id="GO:0009982">
    <property type="term" value="F:pseudouridine synthase activity"/>
    <property type="evidence" value="ECO:0007669"/>
    <property type="project" value="InterPro"/>
</dbReference>
<dbReference type="InterPro" id="IPR006224">
    <property type="entry name" value="PsdUridine_synth_RluA-like_CS"/>
</dbReference>
<accession>A0A1M4SYT2</accession>
<keyword evidence="4" id="KW-0413">Isomerase</keyword>
<dbReference type="EMBL" id="FQVI01000001">
    <property type="protein sequence ID" value="SHE37359.1"/>
    <property type="molecule type" value="Genomic_DNA"/>
</dbReference>
<keyword evidence="7" id="KW-1185">Reference proteome</keyword>
<evidence type="ECO:0000259" key="5">
    <source>
        <dbReference type="Pfam" id="PF00849"/>
    </source>
</evidence>
<evidence type="ECO:0000256" key="2">
    <source>
        <dbReference type="ARBA" id="ARBA00010876"/>
    </source>
</evidence>
<dbReference type="PANTHER" id="PTHR21600:SF35">
    <property type="entry name" value="PSEUDOURIDINE SYNTHASE"/>
    <property type="match status" value="1"/>
</dbReference>
<evidence type="ECO:0000256" key="3">
    <source>
        <dbReference type="PIRSR" id="PIRSR606225-1"/>
    </source>
</evidence>